<organism evidence="2 3">
    <name type="scientific">Vagococcus elongatus</name>
    <dbReference type="NCBI Taxonomy" id="180344"/>
    <lineage>
        <taxon>Bacteria</taxon>
        <taxon>Bacillati</taxon>
        <taxon>Bacillota</taxon>
        <taxon>Bacilli</taxon>
        <taxon>Lactobacillales</taxon>
        <taxon>Enterococcaceae</taxon>
        <taxon>Vagococcus</taxon>
    </lineage>
</organism>
<dbReference type="InterPro" id="IPR050229">
    <property type="entry name" value="GlpE_sulfurtransferase"/>
</dbReference>
<gene>
    <name evidence="2" type="ORF">CBF29_02230</name>
</gene>
<accession>A0A430B4V8</accession>
<evidence type="ECO:0000313" key="3">
    <source>
        <dbReference type="Proteomes" id="UP000287605"/>
    </source>
</evidence>
<comment type="caution">
    <text evidence="2">The sequence shown here is derived from an EMBL/GenBank/DDBJ whole genome shotgun (WGS) entry which is preliminary data.</text>
</comment>
<sequence>MGLRELYLQIMARKSAKMIEQDEFREKMRTGQTIDLREKDSYQAGHILGARNLSYSTFKQTYMGLRKDTPILLYDQKKSLSIRTANFLRKKGYKEIYILKGGFNDWTGKTKRK</sequence>
<keyword evidence="3" id="KW-1185">Reference proteome</keyword>
<evidence type="ECO:0000313" key="2">
    <source>
        <dbReference type="EMBL" id="RSU15291.1"/>
    </source>
</evidence>
<name>A0A430B4V8_9ENTE</name>
<dbReference type="SMART" id="SM00450">
    <property type="entry name" value="RHOD"/>
    <property type="match status" value="1"/>
</dbReference>
<feature type="domain" description="Rhodanese" evidence="1">
    <location>
        <begin position="27"/>
        <end position="111"/>
    </location>
</feature>
<dbReference type="EMBL" id="NGKA01000002">
    <property type="protein sequence ID" value="RSU15291.1"/>
    <property type="molecule type" value="Genomic_DNA"/>
</dbReference>
<dbReference type="PROSITE" id="PS50206">
    <property type="entry name" value="RHODANESE_3"/>
    <property type="match status" value="1"/>
</dbReference>
<protein>
    <submittedName>
        <fullName evidence="2">Sulfurtransferase</fullName>
    </submittedName>
</protein>
<proteinExistence type="predicted"/>
<reference evidence="2 3" key="1">
    <citation type="submission" date="2017-05" db="EMBL/GenBank/DDBJ databases">
        <title>Vagococcus spp. assemblies.</title>
        <authorList>
            <person name="Gulvik C.A."/>
        </authorList>
    </citation>
    <scope>NUCLEOTIDE SEQUENCE [LARGE SCALE GENOMIC DNA]</scope>
    <source>
        <strain evidence="2 3">CCUG 51432</strain>
    </source>
</reference>
<dbReference type="PANTHER" id="PTHR43031">
    <property type="entry name" value="FAD-DEPENDENT OXIDOREDUCTASE"/>
    <property type="match status" value="1"/>
</dbReference>
<dbReference type="PANTHER" id="PTHR43031:SF18">
    <property type="entry name" value="RHODANESE-RELATED SULFURTRANSFERASES"/>
    <property type="match status" value="1"/>
</dbReference>
<dbReference type="Proteomes" id="UP000287605">
    <property type="component" value="Unassembled WGS sequence"/>
</dbReference>
<dbReference type="AlphaFoldDB" id="A0A430B4V8"/>
<dbReference type="Pfam" id="PF00581">
    <property type="entry name" value="Rhodanese"/>
    <property type="match status" value="1"/>
</dbReference>
<dbReference type="InterPro" id="IPR036873">
    <property type="entry name" value="Rhodanese-like_dom_sf"/>
</dbReference>
<dbReference type="InterPro" id="IPR001763">
    <property type="entry name" value="Rhodanese-like_dom"/>
</dbReference>
<dbReference type="GO" id="GO:0016740">
    <property type="term" value="F:transferase activity"/>
    <property type="evidence" value="ECO:0007669"/>
    <property type="project" value="UniProtKB-KW"/>
</dbReference>
<dbReference type="CDD" id="cd00158">
    <property type="entry name" value="RHOD"/>
    <property type="match status" value="1"/>
</dbReference>
<dbReference type="RefSeq" id="WP_126807092.1">
    <property type="nucleotide sequence ID" value="NZ_NGKA01000002.1"/>
</dbReference>
<dbReference type="SUPFAM" id="SSF52821">
    <property type="entry name" value="Rhodanese/Cell cycle control phosphatase"/>
    <property type="match status" value="1"/>
</dbReference>
<dbReference type="Gene3D" id="3.40.250.10">
    <property type="entry name" value="Rhodanese-like domain"/>
    <property type="match status" value="1"/>
</dbReference>
<dbReference type="OrthoDB" id="9808735at2"/>
<evidence type="ECO:0000259" key="1">
    <source>
        <dbReference type="PROSITE" id="PS50206"/>
    </source>
</evidence>
<keyword evidence="2" id="KW-0808">Transferase</keyword>